<keyword evidence="4 6" id="KW-1133">Transmembrane helix</keyword>
<dbReference type="RefSeq" id="WP_121604760.1">
    <property type="nucleotide sequence ID" value="NZ_JAGSOT010000025.1"/>
</dbReference>
<feature type="transmembrane region" description="Helical" evidence="6">
    <location>
        <begin position="574"/>
        <end position="596"/>
    </location>
</feature>
<feature type="transmembrane region" description="Helical" evidence="6">
    <location>
        <begin position="286"/>
        <end position="306"/>
    </location>
</feature>
<keyword evidence="5 6" id="KW-0472">Membrane</keyword>
<organism evidence="8 9">
    <name type="scientific">Virgibacillus salarius</name>
    <dbReference type="NCBI Taxonomy" id="447199"/>
    <lineage>
        <taxon>Bacteria</taxon>
        <taxon>Bacillati</taxon>
        <taxon>Bacillota</taxon>
        <taxon>Bacilli</taxon>
        <taxon>Bacillales</taxon>
        <taxon>Bacillaceae</taxon>
        <taxon>Virgibacillus</taxon>
    </lineage>
</organism>
<keyword evidence="6" id="KW-0813">Transport</keyword>
<feature type="transmembrane region" description="Helical" evidence="6">
    <location>
        <begin position="52"/>
        <end position="74"/>
    </location>
</feature>
<evidence type="ECO:0000256" key="1">
    <source>
        <dbReference type="ARBA" id="ARBA00004651"/>
    </source>
</evidence>
<dbReference type="InterPro" id="IPR052536">
    <property type="entry name" value="ABC-4_Integral_Memb_Prot"/>
</dbReference>
<dbReference type="PIRSF" id="PIRSF018968">
    <property type="entry name" value="ABC_permease_BceB"/>
    <property type="match status" value="1"/>
</dbReference>
<dbReference type="PANTHER" id="PTHR46795:SF3">
    <property type="entry name" value="ABC TRANSPORTER PERMEASE"/>
    <property type="match status" value="1"/>
</dbReference>
<evidence type="ECO:0000256" key="5">
    <source>
        <dbReference type="ARBA" id="ARBA00023136"/>
    </source>
</evidence>
<dbReference type="InterPro" id="IPR027022">
    <property type="entry name" value="ABC_permease_BceB-typ"/>
</dbReference>
<protein>
    <submittedName>
        <fullName evidence="8">ABC transporter permease</fullName>
    </submittedName>
</protein>
<keyword evidence="2 6" id="KW-1003">Cell membrane</keyword>
<dbReference type="Proteomes" id="UP000675284">
    <property type="component" value="Unassembled WGS sequence"/>
</dbReference>
<gene>
    <name evidence="8" type="ORF">KCX74_09760</name>
</gene>
<evidence type="ECO:0000256" key="6">
    <source>
        <dbReference type="PIRNR" id="PIRNR018968"/>
    </source>
</evidence>
<dbReference type="InterPro" id="IPR003838">
    <property type="entry name" value="ABC3_permease_C"/>
</dbReference>
<feature type="transmembrane region" description="Helical" evidence="6">
    <location>
        <begin position="147"/>
        <end position="170"/>
    </location>
</feature>
<evidence type="ECO:0000313" key="9">
    <source>
        <dbReference type="Proteomes" id="UP000675284"/>
    </source>
</evidence>
<sequence>MNSFRIAFKLMRNNSNIYGLYFLVLVVTVATYYNFAAIQYNDKFVELTERVQSAVVASFASGFVLICTVVFFMWHANSFFIKQRQKEIGLYMLMGISNARIGRVLALEGLFIGGLAFTVGLIIGILFSKLFFMLLSKAMFLDVVLPFNISIEAIIQLILVFGVIFILLGIKNYSAIKKKQLIDMLHATKEKPAKPKYSLPKGILSIFLIVAGYFIALNIKPWQLDLLLAAVAIVFLVSLGTYLFFGSSLTVILSNLIKTKRFIYKDVRLISISSIFFRLKENYRSLAMTAILAAATVTAFSVSISFNQFANSHEVIETPYSFSVESESPDTNELVREAVESSEHSLKGVHDLHFFIGKVHYDDSRNEVDKNNEAIITSYSQMEKTLEYLQYKGRDNLLDQIKPSQNEATFILNPNTIASPMNILGDKMKINKTDFQIAEFTQVPFIGNNSKYGRMNVYVLQDQDYERHVQDFEELTLTGVDITNQENSSELISNIKQIIPNGEQMLYENPKQYIWEYYALGTLFFLGLIISIVFMLATFSTIYFKFLSDAFSDKEQYAMLKKVGMSRKEVQRSVNLTVGIAFLIPIIIGIVHSVVAMKVLEQIMSVKFTFPLLLGVGWFVFVMTFFYKGIIRSYTNMVYKD</sequence>
<dbReference type="GO" id="GO:0055085">
    <property type="term" value="P:transmembrane transport"/>
    <property type="evidence" value="ECO:0007669"/>
    <property type="project" value="UniProtKB-UniRule"/>
</dbReference>
<dbReference type="EMBL" id="JAGSOT010000025">
    <property type="protein sequence ID" value="MBR7796322.1"/>
    <property type="molecule type" value="Genomic_DNA"/>
</dbReference>
<feature type="domain" description="ABC3 transporter permease C-terminal" evidence="7">
    <location>
        <begin position="529"/>
        <end position="624"/>
    </location>
</feature>
<keyword evidence="3 6" id="KW-0812">Transmembrane</keyword>
<evidence type="ECO:0000256" key="4">
    <source>
        <dbReference type="ARBA" id="ARBA00022989"/>
    </source>
</evidence>
<reference evidence="8" key="1">
    <citation type="submission" date="2021-04" db="EMBL/GenBank/DDBJ databases">
        <title>Isolation and polyphasic classification of algal microorganism.</title>
        <authorList>
            <person name="Wang S."/>
        </authorList>
    </citation>
    <scope>NUCLEOTIDE SEQUENCE</scope>
    <source>
        <strain evidence="8">720a</strain>
    </source>
</reference>
<feature type="domain" description="ABC3 transporter permease C-terminal" evidence="7">
    <location>
        <begin position="62"/>
        <end position="180"/>
    </location>
</feature>
<dbReference type="AlphaFoldDB" id="A0A941IBE5"/>
<feature type="transmembrane region" description="Helical" evidence="6">
    <location>
        <begin position="517"/>
        <end position="544"/>
    </location>
</feature>
<evidence type="ECO:0000313" key="8">
    <source>
        <dbReference type="EMBL" id="MBR7796322.1"/>
    </source>
</evidence>
<dbReference type="Pfam" id="PF02687">
    <property type="entry name" value="FtsX"/>
    <property type="match status" value="2"/>
</dbReference>
<feature type="transmembrane region" description="Helical" evidence="6">
    <location>
        <begin position="202"/>
        <end position="220"/>
    </location>
</feature>
<evidence type="ECO:0000256" key="2">
    <source>
        <dbReference type="ARBA" id="ARBA00022475"/>
    </source>
</evidence>
<proteinExistence type="inferred from homology"/>
<feature type="transmembrane region" description="Helical" evidence="6">
    <location>
        <begin position="104"/>
        <end position="127"/>
    </location>
</feature>
<keyword evidence="9" id="KW-1185">Reference proteome</keyword>
<comment type="subcellular location">
    <subcellularLocation>
        <location evidence="1 6">Cell membrane</location>
        <topology evidence="1 6">Multi-pass membrane protein</topology>
    </subcellularLocation>
</comment>
<name>A0A941IBE5_9BACI</name>
<dbReference type="GO" id="GO:0005886">
    <property type="term" value="C:plasma membrane"/>
    <property type="evidence" value="ECO:0007669"/>
    <property type="project" value="UniProtKB-SubCell"/>
</dbReference>
<comment type="similarity">
    <text evidence="6">Belongs to the ABC-4 integral membrane protein family.</text>
</comment>
<feature type="transmembrane region" description="Helical" evidence="6">
    <location>
        <begin position="20"/>
        <end position="40"/>
    </location>
</feature>
<dbReference type="PANTHER" id="PTHR46795">
    <property type="entry name" value="ABC TRANSPORTER PERMEASE-RELATED-RELATED"/>
    <property type="match status" value="1"/>
</dbReference>
<feature type="transmembrane region" description="Helical" evidence="6">
    <location>
        <begin position="226"/>
        <end position="253"/>
    </location>
</feature>
<feature type="transmembrane region" description="Helical" evidence="6">
    <location>
        <begin position="608"/>
        <end position="627"/>
    </location>
</feature>
<evidence type="ECO:0000259" key="7">
    <source>
        <dbReference type="Pfam" id="PF02687"/>
    </source>
</evidence>
<evidence type="ECO:0000256" key="3">
    <source>
        <dbReference type="ARBA" id="ARBA00022692"/>
    </source>
</evidence>
<accession>A0A941IBE5</accession>
<comment type="caution">
    <text evidence="8">The sequence shown here is derived from an EMBL/GenBank/DDBJ whole genome shotgun (WGS) entry which is preliminary data.</text>
</comment>